<keyword evidence="4 5" id="KW-0472">Membrane</keyword>
<keyword evidence="2 5" id="KW-0812">Transmembrane</keyword>
<dbReference type="OMA" id="CYTIITR"/>
<evidence type="ECO:0000256" key="2">
    <source>
        <dbReference type="ARBA" id="ARBA00022692"/>
    </source>
</evidence>
<dbReference type="PANTHER" id="PTHR23507:SF1">
    <property type="entry name" value="FI18259P1-RELATED"/>
    <property type="match status" value="1"/>
</dbReference>
<dbReference type="InterPro" id="IPR036259">
    <property type="entry name" value="MFS_trans_sf"/>
</dbReference>
<evidence type="ECO:0000313" key="7">
    <source>
        <dbReference type="Proteomes" id="UP000318571"/>
    </source>
</evidence>
<accession>A0A553N9G2</accession>
<protein>
    <recommendedName>
        <fullName evidence="8">Major facilitator superfamily (MFS) profile domain-containing protein</fullName>
    </recommendedName>
</protein>
<evidence type="ECO:0000313" key="6">
    <source>
        <dbReference type="EMBL" id="TRY62039.1"/>
    </source>
</evidence>
<feature type="transmembrane region" description="Helical" evidence="5">
    <location>
        <begin position="357"/>
        <end position="377"/>
    </location>
</feature>
<name>A0A553N9G2_TIGCA</name>
<evidence type="ECO:0000256" key="3">
    <source>
        <dbReference type="ARBA" id="ARBA00022989"/>
    </source>
</evidence>
<feature type="transmembrane region" description="Helical" evidence="5">
    <location>
        <begin position="316"/>
        <end position="337"/>
    </location>
</feature>
<dbReference type="InterPro" id="IPR011701">
    <property type="entry name" value="MFS"/>
</dbReference>
<comment type="caution">
    <text evidence="6">The sequence shown here is derived from an EMBL/GenBank/DDBJ whole genome shotgun (WGS) entry which is preliminary data.</text>
</comment>
<proteinExistence type="predicted"/>
<dbReference type="Pfam" id="PF07690">
    <property type="entry name" value="MFS_1"/>
    <property type="match status" value="1"/>
</dbReference>
<dbReference type="Proteomes" id="UP000318571">
    <property type="component" value="Chromosome 8"/>
</dbReference>
<feature type="transmembrane region" description="Helical" evidence="5">
    <location>
        <begin position="108"/>
        <end position="125"/>
    </location>
</feature>
<evidence type="ECO:0000256" key="1">
    <source>
        <dbReference type="ARBA" id="ARBA00004141"/>
    </source>
</evidence>
<dbReference type="PANTHER" id="PTHR23507">
    <property type="entry name" value="ZGC:174356"/>
    <property type="match status" value="1"/>
</dbReference>
<reference evidence="6 7" key="1">
    <citation type="journal article" date="2018" name="Nat. Ecol. Evol.">
        <title>Genomic signatures of mitonuclear coevolution across populations of Tigriopus californicus.</title>
        <authorList>
            <person name="Barreto F.S."/>
            <person name="Watson E.T."/>
            <person name="Lima T.G."/>
            <person name="Willett C.S."/>
            <person name="Edmands S."/>
            <person name="Li W."/>
            <person name="Burton R.S."/>
        </authorList>
    </citation>
    <scope>NUCLEOTIDE SEQUENCE [LARGE SCALE GENOMIC DNA]</scope>
    <source>
        <strain evidence="6 7">San Diego</strain>
    </source>
</reference>
<dbReference type="GO" id="GO:0016020">
    <property type="term" value="C:membrane"/>
    <property type="evidence" value="ECO:0007669"/>
    <property type="project" value="UniProtKB-SubCell"/>
</dbReference>
<feature type="transmembrane region" description="Helical" evidence="5">
    <location>
        <begin position="203"/>
        <end position="225"/>
    </location>
</feature>
<organism evidence="6 7">
    <name type="scientific">Tigriopus californicus</name>
    <name type="common">Marine copepod</name>
    <dbReference type="NCBI Taxonomy" id="6832"/>
    <lineage>
        <taxon>Eukaryota</taxon>
        <taxon>Metazoa</taxon>
        <taxon>Ecdysozoa</taxon>
        <taxon>Arthropoda</taxon>
        <taxon>Crustacea</taxon>
        <taxon>Multicrustacea</taxon>
        <taxon>Hexanauplia</taxon>
        <taxon>Copepoda</taxon>
        <taxon>Harpacticoida</taxon>
        <taxon>Harpacticidae</taxon>
        <taxon>Tigriopus</taxon>
    </lineage>
</organism>
<evidence type="ECO:0008006" key="8">
    <source>
        <dbReference type="Google" id="ProtNLM"/>
    </source>
</evidence>
<evidence type="ECO:0000256" key="4">
    <source>
        <dbReference type="ARBA" id="ARBA00023136"/>
    </source>
</evidence>
<feature type="transmembrane region" description="Helical" evidence="5">
    <location>
        <begin position="389"/>
        <end position="409"/>
    </location>
</feature>
<comment type="subcellular location">
    <subcellularLocation>
        <location evidence="1">Membrane</location>
        <topology evidence="1">Multi-pass membrane protein</topology>
    </subcellularLocation>
</comment>
<keyword evidence="3 5" id="KW-1133">Transmembrane helix</keyword>
<feature type="transmembrane region" description="Helical" evidence="5">
    <location>
        <begin position="478"/>
        <end position="503"/>
    </location>
</feature>
<dbReference type="EMBL" id="VCGU01000459">
    <property type="protein sequence ID" value="TRY62039.1"/>
    <property type="molecule type" value="Genomic_DNA"/>
</dbReference>
<sequence length="542" mass="60580">MAKKNHSVGKNALSSISFGVSNTQKCGQKLKTCLWSITVEPVVALWWFGLAIQMVVTPQLYYEKVCNLGSIVFGNGTAYPEDVCSHLDNGNYGEIQDEVQKTVSRMNFIMMFVSSVPSIIFVLFVGPWSDRAGRKMLFLIPLVGFILNDLSLLFNSVFFDELPTEVLMLEVLKDWFGGSSCLFLGIYSYIADVSSSEDRTARLALIDCVYFITMTIASFASGRIYVSLGYATIYGMSTGFHLLAFFYVLLILQEPRDLIQRKLESKGLLPPAPLGHGNKQKEELQSQSCLSMFSLRSVSKSFIVAFRKRRGHMRHVVVLLIAMFAVNGIAMHGTNSISNSYVRKKFEWASTDEFNVWWSQLSGISSIFSIIAVGIVIPLVTKVFHLRDMMIAILSISSLLLGNIMYLLAWNPNALYLANLLKMFSDATTVAIRATLTKIVGTLDVGKVFACVAAVQALSDLASPLYNIVYIASIDWHLGMSFCISATLLLVMLVVCIYANFFLKQYEQKYGPFSTTTHKNNQANMDVDVSKWDDKNEEIQKF</sequence>
<dbReference type="Gene3D" id="1.20.1250.20">
    <property type="entry name" value="MFS general substrate transporter like domains"/>
    <property type="match status" value="1"/>
</dbReference>
<feature type="transmembrane region" description="Helical" evidence="5">
    <location>
        <begin position="231"/>
        <end position="252"/>
    </location>
</feature>
<evidence type="ECO:0000256" key="5">
    <source>
        <dbReference type="SAM" id="Phobius"/>
    </source>
</evidence>
<gene>
    <name evidence="6" type="ORF">TCAL_13469</name>
</gene>
<keyword evidence="7" id="KW-1185">Reference proteome</keyword>
<feature type="transmembrane region" description="Helical" evidence="5">
    <location>
        <begin position="175"/>
        <end position="191"/>
    </location>
</feature>
<feature type="transmembrane region" description="Helical" evidence="5">
    <location>
        <begin position="33"/>
        <end position="55"/>
    </location>
</feature>
<feature type="transmembrane region" description="Helical" evidence="5">
    <location>
        <begin position="137"/>
        <end position="155"/>
    </location>
</feature>
<dbReference type="GO" id="GO:0022857">
    <property type="term" value="F:transmembrane transporter activity"/>
    <property type="evidence" value="ECO:0007669"/>
    <property type="project" value="InterPro"/>
</dbReference>
<dbReference type="SUPFAM" id="SSF103473">
    <property type="entry name" value="MFS general substrate transporter"/>
    <property type="match status" value="1"/>
</dbReference>
<dbReference type="AlphaFoldDB" id="A0A553N9G2"/>